<dbReference type="EMBL" id="JH658685">
    <property type="protein sequence ID" value="EXK76769.1"/>
    <property type="molecule type" value="Genomic_DNA"/>
</dbReference>
<dbReference type="Proteomes" id="UP000030663">
    <property type="component" value="Unassembled WGS sequence"/>
</dbReference>
<organism evidence="2 3">
    <name type="scientific">Fusarium oxysporum f. sp. raphani 54005</name>
    <dbReference type="NCBI Taxonomy" id="1089458"/>
    <lineage>
        <taxon>Eukaryota</taxon>
        <taxon>Fungi</taxon>
        <taxon>Dikarya</taxon>
        <taxon>Ascomycota</taxon>
        <taxon>Pezizomycotina</taxon>
        <taxon>Sordariomycetes</taxon>
        <taxon>Hypocreomycetidae</taxon>
        <taxon>Hypocreales</taxon>
        <taxon>Nectriaceae</taxon>
        <taxon>Fusarium</taxon>
        <taxon>Fusarium oxysporum species complex</taxon>
    </lineage>
</organism>
<keyword evidence="1" id="KW-0732">Signal</keyword>
<feature type="chain" id="PRO_5004936266" evidence="1">
    <location>
        <begin position="18"/>
        <end position="148"/>
    </location>
</feature>
<gene>
    <name evidence="2" type="ORF">FOQG_18497</name>
</gene>
<sequence>MKPVLVSLGWMAMLASATPILSDPATTLPVKGDGTLDRRAVVASDSRDTAASNTLEKRAIRKMVLPNRIGSVIQNIGVIVVKAIVDAAGELISQITNNSPYTYQVSLREHDVAIDAAIVNVAAHHTIEYDKLGGIKPGAIISVNTQTS</sequence>
<proteinExistence type="predicted"/>
<feature type="signal peptide" evidence="1">
    <location>
        <begin position="1"/>
        <end position="17"/>
    </location>
</feature>
<dbReference type="AlphaFoldDB" id="X0BE79"/>
<keyword evidence="3" id="KW-1185">Reference proteome</keyword>
<name>X0BE79_FUSOX</name>
<evidence type="ECO:0000256" key="1">
    <source>
        <dbReference type="SAM" id="SignalP"/>
    </source>
</evidence>
<dbReference type="HOGENOM" id="CLU_1740656_0_0_1"/>
<accession>X0BE79</accession>
<dbReference type="OrthoDB" id="5079016at2759"/>
<evidence type="ECO:0000313" key="2">
    <source>
        <dbReference type="EMBL" id="EXK76769.1"/>
    </source>
</evidence>
<reference evidence="2 3" key="1">
    <citation type="submission" date="2011-11" db="EMBL/GenBank/DDBJ databases">
        <title>The Genome Sequence of Fusarium oxysporum PHW815.</title>
        <authorList>
            <consortium name="The Broad Institute Genome Sequencing Platform"/>
            <person name="Ma L.-J."/>
            <person name="Gale L.R."/>
            <person name="Schwartz D.C."/>
            <person name="Zhou S."/>
            <person name="Corby-Kistler H."/>
            <person name="Young S.K."/>
            <person name="Zeng Q."/>
            <person name="Gargeya S."/>
            <person name="Fitzgerald M."/>
            <person name="Haas B."/>
            <person name="Abouelleil A."/>
            <person name="Alvarado L."/>
            <person name="Arachchi H.M."/>
            <person name="Berlin A."/>
            <person name="Brown A."/>
            <person name="Chapman S.B."/>
            <person name="Chen Z."/>
            <person name="Dunbar C."/>
            <person name="Freedman E."/>
            <person name="Gearin G."/>
            <person name="Goldberg J."/>
            <person name="Griggs A."/>
            <person name="Gujja S."/>
            <person name="Heiman D."/>
            <person name="Howarth C."/>
            <person name="Larson L."/>
            <person name="Lui A."/>
            <person name="MacDonald P.J.P."/>
            <person name="Montmayeur A."/>
            <person name="Murphy C."/>
            <person name="Neiman D."/>
            <person name="Pearson M."/>
            <person name="Priest M."/>
            <person name="Roberts A."/>
            <person name="Saif S."/>
            <person name="Shea T."/>
            <person name="Shenoy N."/>
            <person name="Sisk P."/>
            <person name="Stolte C."/>
            <person name="Sykes S."/>
            <person name="Wortman J."/>
            <person name="Nusbaum C."/>
            <person name="Birren B."/>
        </authorList>
    </citation>
    <scope>NUCLEOTIDE SEQUENCE [LARGE SCALE GENOMIC DNA]</scope>
    <source>
        <strain evidence="2 3">54005</strain>
    </source>
</reference>
<protein>
    <submittedName>
        <fullName evidence="2">Uncharacterized protein</fullName>
    </submittedName>
</protein>
<evidence type="ECO:0000313" key="3">
    <source>
        <dbReference type="Proteomes" id="UP000030663"/>
    </source>
</evidence>